<dbReference type="Proteomes" id="UP000235406">
    <property type="component" value="Unassembled WGS sequence"/>
</dbReference>
<feature type="transmembrane region" description="Helical" evidence="13">
    <location>
        <begin position="79"/>
        <end position="101"/>
    </location>
</feature>
<protein>
    <recommendedName>
        <fullName evidence="14">Cytochrome b561 bacterial/Ni-hydrogenase domain-containing protein</fullName>
    </recommendedName>
</protein>
<evidence type="ECO:0000256" key="11">
    <source>
        <dbReference type="ARBA" id="ARBA00023136"/>
    </source>
</evidence>
<dbReference type="InterPro" id="IPR016174">
    <property type="entry name" value="Di-haem_cyt_TM"/>
</dbReference>
<dbReference type="SUPFAM" id="SSF81342">
    <property type="entry name" value="Transmembrane di-heme cytochromes"/>
    <property type="match status" value="1"/>
</dbReference>
<evidence type="ECO:0000256" key="6">
    <source>
        <dbReference type="ARBA" id="ARBA00022692"/>
    </source>
</evidence>
<dbReference type="RefSeq" id="WP_102434727.1">
    <property type="nucleotide sequence ID" value="NZ_CAWNVI010000098.1"/>
</dbReference>
<evidence type="ECO:0000313" key="15">
    <source>
        <dbReference type="EMBL" id="PMM71980.1"/>
    </source>
</evidence>
<evidence type="ECO:0000256" key="7">
    <source>
        <dbReference type="ARBA" id="ARBA00022723"/>
    </source>
</evidence>
<dbReference type="PANTHER" id="PTHR30529:SF7">
    <property type="entry name" value="CYTOCHROME B561 BACTERIAL_NI-HYDROGENASE DOMAIN-CONTAINING PROTEIN"/>
    <property type="match status" value="1"/>
</dbReference>
<organism evidence="15 16">
    <name type="scientific">Vibrio lentus</name>
    <dbReference type="NCBI Taxonomy" id="136468"/>
    <lineage>
        <taxon>Bacteria</taxon>
        <taxon>Pseudomonadati</taxon>
        <taxon>Pseudomonadota</taxon>
        <taxon>Gammaproteobacteria</taxon>
        <taxon>Vibrionales</taxon>
        <taxon>Vibrionaceae</taxon>
        <taxon>Vibrio</taxon>
    </lineage>
</organism>
<evidence type="ECO:0000256" key="1">
    <source>
        <dbReference type="ARBA" id="ARBA00001970"/>
    </source>
</evidence>
<dbReference type="GO" id="GO:0046872">
    <property type="term" value="F:metal ion binding"/>
    <property type="evidence" value="ECO:0007669"/>
    <property type="project" value="UniProtKB-KW"/>
</dbReference>
<dbReference type="AlphaFoldDB" id="A0A2N7KAQ4"/>
<dbReference type="GO" id="GO:0022904">
    <property type="term" value="P:respiratory electron transport chain"/>
    <property type="evidence" value="ECO:0007669"/>
    <property type="project" value="InterPro"/>
</dbReference>
<proteinExistence type="inferred from homology"/>
<keyword evidence="11 13" id="KW-0472">Membrane</keyword>
<sequence>MITKKTIILHWISGFTFIGLFALGLYMIDLPSNPEKYEWYDIHKSVGFLFMFFAAFRLIHRIKEGWVTSREISSWEYNLAIIVHALLIIFTLLIPISGVLMSGVGGYGVNVFGVVVFPKGIEISWLYELSSQIHHSMVEPIVFLVVLHVVGALKHQFFSDTRSISRMIGR</sequence>
<evidence type="ECO:0000313" key="16">
    <source>
        <dbReference type="Proteomes" id="UP000235406"/>
    </source>
</evidence>
<keyword evidence="3" id="KW-0813">Transport</keyword>
<keyword evidence="9 13" id="KW-1133">Transmembrane helix</keyword>
<dbReference type="GO" id="GO:0020037">
    <property type="term" value="F:heme binding"/>
    <property type="evidence" value="ECO:0007669"/>
    <property type="project" value="TreeGrafter"/>
</dbReference>
<dbReference type="InterPro" id="IPR011577">
    <property type="entry name" value="Cyt_b561_bac/Ni-Hgenase"/>
</dbReference>
<evidence type="ECO:0000256" key="3">
    <source>
        <dbReference type="ARBA" id="ARBA00022448"/>
    </source>
</evidence>
<keyword evidence="4" id="KW-1003">Cell membrane</keyword>
<keyword evidence="7" id="KW-0479">Metal-binding</keyword>
<evidence type="ECO:0000256" key="4">
    <source>
        <dbReference type="ARBA" id="ARBA00022475"/>
    </source>
</evidence>
<evidence type="ECO:0000259" key="14">
    <source>
        <dbReference type="Pfam" id="PF01292"/>
    </source>
</evidence>
<dbReference type="GO" id="GO:0009055">
    <property type="term" value="F:electron transfer activity"/>
    <property type="evidence" value="ECO:0007669"/>
    <property type="project" value="InterPro"/>
</dbReference>
<feature type="domain" description="Cytochrome b561 bacterial/Ni-hydrogenase" evidence="14">
    <location>
        <begin position="5"/>
        <end position="169"/>
    </location>
</feature>
<accession>A0A2N7KAQ4</accession>
<evidence type="ECO:0000256" key="13">
    <source>
        <dbReference type="SAM" id="Phobius"/>
    </source>
</evidence>
<dbReference type="Pfam" id="PF01292">
    <property type="entry name" value="Ni_hydr_CYTB"/>
    <property type="match status" value="1"/>
</dbReference>
<name>A0A2N7KAQ4_9VIBR</name>
<keyword evidence="8" id="KW-0249">Electron transport</keyword>
<evidence type="ECO:0000256" key="10">
    <source>
        <dbReference type="ARBA" id="ARBA00023004"/>
    </source>
</evidence>
<dbReference type="PANTHER" id="PTHR30529">
    <property type="entry name" value="CYTOCHROME B561"/>
    <property type="match status" value="1"/>
</dbReference>
<reference evidence="16" key="1">
    <citation type="submission" date="2016-07" db="EMBL/GenBank/DDBJ databases">
        <title>Nontailed viruses are major unrecognized killers of bacteria in the ocean.</title>
        <authorList>
            <person name="Kauffman K."/>
            <person name="Hussain F."/>
            <person name="Yang J."/>
            <person name="Arevalo P."/>
            <person name="Brown J."/>
            <person name="Cutler M."/>
            <person name="Kelly L."/>
            <person name="Polz M.F."/>
        </authorList>
    </citation>
    <scope>NUCLEOTIDE SEQUENCE [LARGE SCALE GENOMIC DNA]</scope>
    <source>
        <strain evidence="16">10N.261.46.F8</strain>
    </source>
</reference>
<comment type="caution">
    <text evidence="15">The sequence shown here is derived from an EMBL/GenBank/DDBJ whole genome shotgun (WGS) entry which is preliminary data.</text>
</comment>
<dbReference type="GO" id="GO:0005886">
    <property type="term" value="C:plasma membrane"/>
    <property type="evidence" value="ECO:0007669"/>
    <property type="project" value="UniProtKB-SubCell"/>
</dbReference>
<evidence type="ECO:0000256" key="5">
    <source>
        <dbReference type="ARBA" id="ARBA00022617"/>
    </source>
</evidence>
<dbReference type="InterPro" id="IPR052168">
    <property type="entry name" value="Cytochrome_b561_oxidase"/>
</dbReference>
<gene>
    <name evidence="15" type="ORF">BCT49_00300</name>
</gene>
<keyword evidence="10" id="KW-0408">Iron</keyword>
<feature type="transmembrane region" description="Helical" evidence="13">
    <location>
        <begin position="40"/>
        <end position="59"/>
    </location>
</feature>
<evidence type="ECO:0000256" key="8">
    <source>
        <dbReference type="ARBA" id="ARBA00022982"/>
    </source>
</evidence>
<evidence type="ECO:0000256" key="2">
    <source>
        <dbReference type="ARBA" id="ARBA00004651"/>
    </source>
</evidence>
<evidence type="ECO:0000256" key="9">
    <source>
        <dbReference type="ARBA" id="ARBA00022989"/>
    </source>
</evidence>
<comment type="similarity">
    <text evidence="12">Belongs to the cytochrome b561 family.</text>
</comment>
<evidence type="ECO:0000256" key="12">
    <source>
        <dbReference type="ARBA" id="ARBA00037975"/>
    </source>
</evidence>
<feature type="transmembrane region" description="Helical" evidence="13">
    <location>
        <begin position="7"/>
        <end position="28"/>
    </location>
</feature>
<keyword evidence="6 13" id="KW-0812">Transmembrane</keyword>
<dbReference type="EMBL" id="MCZK01000098">
    <property type="protein sequence ID" value="PMM71980.1"/>
    <property type="molecule type" value="Genomic_DNA"/>
</dbReference>
<comment type="subcellular location">
    <subcellularLocation>
        <location evidence="2">Cell membrane</location>
        <topology evidence="2">Multi-pass membrane protein</topology>
    </subcellularLocation>
</comment>
<comment type="cofactor">
    <cofactor evidence="1">
        <name>heme b</name>
        <dbReference type="ChEBI" id="CHEBI:60344"/>
    </cofactor>
</comment>
<keyword evidence="5" id="KW-0349">Heme</keyword>
<dbReference type="OrthoDB" id="1247465at2"/>